<comment type="subunit">
    <text evidence="12">Homodimer, may be a subunit of the RNA degradosome.</text>
</comment>
<dbReference type="EMBL" id="DXAZ01000033">
    <property type="protein sequence ID" value="HIZ70561.1"/>
    <property type="molecule type" value="Genomic_DNA"/>
</dbReference>
<dbReference type="Gene3D" id="3.60.15.10">
    <property type="entry name" value="Ribonuclease Z/Hydroxyacylglutathione hydrolase-like"/>
    <property type="match status" value="1"/>
</dbReference>
<dbReference type="FunFam" id="3.10.20.580:FF:000001">
    <property type="entry name" value="Ribonuclease J"/>
    <property type="match status" value="1"/>
</dbReference>
<evidence type="ECO:0000256" key="3">
    <source>
        <dbReference type="ARBA" id="ARBA00022490"/>
    </source>
</evidence>
<keyword evidence="6" id="KW-0479">Metal-binding</keyword>
<proteinExistence type="inferred from homology"/>
<sequence>MNNLKIIPLGGVRENARNMYVVEIDDTIFVLDCGLAYPEDQLYGIDAVIPDFTYLEKNVDKIAGVFLTHGHEDAIGALPYFLDQFDVPVFGSELTISLAKWYVEEAGLDIQFDDYHAIDEEVEIDFDGIVIRFFRTTHTIPDSMGIAVRTDEGNIVYTGNFKFDQTATGDYKTDYGQISEIGREGVLALLSDSMDAESLSENVLESDVQAEVFKTFQETKGRIIVVAVASNILRIQQVLDAASRFGRKVFISGRHIESIMQIALDLEKLTLPEEDLFVPIHKIKDYEDEEIVILETGGAGEPIQTLDEMARGLHNQVTIKKGDLVYIVTSPSSTMEVMVAKTENQVYRAGGTVKTISDNLKASGHATPNDLQWMINLLNPTYFIPIQGEYRMLAAHADLAHQTGIPYRNIFIISNGDVLEYTNGTMRQTGQVPAENTLIDGIGIGDVGNIVLRDRRILADDGIFVSVCTINRRQKKIISGPYTVTRGFVFAKESQDLIDEGNKIVSKVVQETIQDKRFSWSTLKSNVRDELGSYLFKETKRRPIILPVIMEVK</sequence>
<dbReference type="Gene3D" id="3.10.20.580">
    <property type="match status" value="1"/>
</dbReference>
<dbReference type="Pfam" id="PF07521">
    <property type="entry name" value="RMMBL"/>
    <property type="match status" value="1"/>
</dbReference>
<dbReference type="CDD" id="cd07714">
    <property type="entry name" value="RNaseJ_MBL-fold"/>
    <property type="match status" value="1"/>
</dbReference>
<comment type="similarity">
    <text evidence="12">Belongs to the metallo-beta-lactamase superfamily. RNA-metabolizing metallo-beta-lactamase-like family. Bacterial RNase J subfamily.</text>
</comment>
<dbReference type="Proteomes" id="UP000824106">
    <property type="component" value="Unassembled WGS sequence"/>
</dbReference>
<dbReference type="InterPro" id="IPR041636">
    <property type="entry name" value="RNase_J_C"/>
</dbReference>
<dbReference type="GO" id="GO:0008270">
    <property type="term" value="F:zinc ion binding"/>
    <property type="evidence" value="ECO:0007669"/>
    <property type="project" value="InterPro"/>
</dbReference>
<dbReference type="HAMAP" id="MF_01491">
    <property type="entry name" value="RNase_J_bact"/>
    <property type="match status" value="1"/>
</dbReference>
<evidence type="ECO:0000256" key="7">
    <source>
        <dbReference type="ARBA" id="ARBA00022759"/>
    </source>
</evidence>
<keyword evidence="9" id="KW-0862">Zinc</keyword>
<dbReference type="InterPro" id="IPR001279">
    <property type="entry name" value="Metallo-B-lactamas"/>
</dbReference>
<keyword evidence="3 12" id="KW-0963">Cytoplasm</keyword>
<keyword evidence="8 12" id="KW-0378">Hydrolase</keyword>
<comment type="cofactor">
    <cofactor evidence="1">
        <name>Zn(2+)</name>
        <dbReference type="ChEBI" id="CHEBI:29105"/>
    </cofactor>
</comment>
<evidence type="ECO:0000259" key="13">
    <source>
        <dbReference type="SMART" id="SM00849"/>
    </source>
</evidence>
<dbReference type="SMART" id="SM00849">
    <property type="entry name" value="Lactamase_B"/>
    <property type="match status" value="1"/>
</dbReference>
<evidence type="ECO:0000256" key="11">
    <source>
        <dbReference type="ARBA" id="ARBA00022884"/>
    </source>
</evidence>
<reference evidence="14" key="1">
    <citation type="journal article" date="2021" name="PeerJ">
        <title>Extensive microbial diversity within the chicken gut microbiome revealed by metagenomics and culture.</title>
        <authorList>
            <person name="Gilroy R."/>
            <person name="Ravi A."/>
            <person name="Getino M."/>
            <person name="Pursley I."/>
            <person name="Horton D.L."/>
            <person name="Alikhan N.F."/>
            <person name="Baker D."/>
            <person name="Gharbi K."/>
            <person name="Hall N."/>
            <person name="Watson M."/>
            <person name="Adriaenssens E.M."/>
            <person name="Foster-Nyarko E."/>
            <person name="Jarju S."/>
            <person name="Secka A."/>
            <person name="Antonio M."/>
            <person name="Oren A."/>
            <person name="Chaudhuri R.R."/>
            <person name="La Ragione R."/>
            <person name="Hildebrand F."/>
            <person name="Pallen M.J."/>
        </authorList>
    </citation>
    <scope>NUCLEOTIDE SEQUENCE</scope>
    <source>
        <strain evidence="14">CHK169-4300</strain>
    </source>
</reference>
<reference evidence="14" key="2">
    <citation type="submission" date="2021-04" db="EMBL/GenBank/DDBJ databases">
        <authorList>
            <person name="Gilroy R."/>
        </authorList>
    </citation>
    <scope>NUCLEOTIDE SEQUENCE</scope>
    <source>
        <strain evidence="14">CHK169-4300</strain>
    </source>
</reference>
<dbReference type="EC" id="3.1.-.-" evidence="12"/>
<feature type="domain" description="Metallo-beta-lactamase" evidence="13">
    <location>
        <begin position="16"/>
        <end position="216"/>
    </location>
</feature>
<protein>
    <recommendedName>
        <fullName evidence="12">Ribonuclease J</fullName>
        <shortName evidence="12">RNase J</shortName>
        <ecNumber evidence="12">3.1.-.-</ecNumber>
    </recommendedName>
</protein>
<keyword evidence="11 12" id="KW-0694">RNA-binding</keyword>
<dbReference type="PANTHER" id="PTHR43694">
    <property type="entry name" value="RIBONUCLEASE J"/>
    <property type="match status" value="1"/>
</dbReference>
<dbReference type="PANTHER" id="PTHR43694:SF4">
    <property type="entry name" value="RIBONUCLEASE J 2"/>
    <property type="match status" value="1"/>
</dbReference>
<keyword evidence="10 12" id="KW-0269">Exonuclease</keyword>
<comment type="caution">
    <text evidence="14">The sequence shown here is derived from an EMBL/GenBank/DDBJ whole genome shotgun (WGS) entry which is preliminary data.</text>
</comment>
<dbReference type="Pfam" id="PF17770">
    <property type="entry name" value="RNase_J_C"/>
    <property type="match status" value="1"/>
</dbReference>
<dbReference type="GO" id="GO:0004534">
    <property type="term" value="F:5'-3' RNA exonuclease activity"/>
    <property type="evidence" value="ECO:0007669"/>
    <property type="project" value="UniProtKB-UniRule"/>
</dbReference>
<evidence type="ECO:0000256" key="4">
    <source>
        <dbReference type="ARBA" id="ARBA00022552"/>
    </source>
</evidence>
<keyword evidence="5 12" id="KW-0540">Nuclease</keyword>
<dbReference type="SUPFAM" id="SSF56281">
    <property type="entry name" value="Metallo-hydrolase/oxidoreductase"/>
    <property type="match status" value="1"/>
</dbReference>
<evidence type="ECO:0000313" key="15">
    <source>
        <dbReference type="Proteomes" id="UP000824106"/>
    </source>
</evidence>
<organism evidence="14 15">
    <name type="scientific">Candidatus Atopostipes pullistercoris</name>
    <dbReference type="NCBI Taxonomy" id="2838467"/>
    <lineage>
        <taxon>Bacteria</taxon>
        <taxon>Bacillati</taxon>
        <taxon>Bacillota</taxon>
        <taxon>Bacilli</taxon>
        <taxon>Lactobacillales</taxon>
        <taxon>Carnobacteriaceae</taxon>
        <taxon>Atopostipes</taxon>
    </lineage>
</organism>
<dbReference type="InterPro" id="IPR011108">
    <property type="entry name" value="RMMBL"/>
</dbReference>
<gene>
    <name evidence="12" type="primary">rnj</name>
    <name evidence="14" type="ORF">H9808_02195</name>
</gene>
<dbReference type="InterPro" id="IPR055132">
    <property type="entry name" value="RNase_J_b_CASP"/>
</dbReference>
<accession>A0A9D2G1G4</accession>
<evidence type="ECO:0000256" key="9">
    <source>
        <dbReference type="ARBA" id="ARBA00022833"/>
    </source>
</evidence>
<comment type="subcellular location">
    <subcellularLocation>
        <location evidence="2 12">Cytoplasm</location>
    </subcellularLocation>
</comment>
<dbReference type="Pfam" id="PF00753">
    <property type="entry name" value="Lactamase_B"/>
    <property type="match status" value="1"/>
</dbReference>
<evidence type="ECO:0000256" key="1">
    <source>
        <dbReference type="ARBA" id="ARBA00001947"/>
    </source>
</evidence>
<dbReference type="GO" id="GO:0003723">
    <property type="term" value="F:RNA binding"/>
    <property type="evidence" value="ECO:0007669"/>
    <property type="project" value="UniProtKB-UniRule"/>
</dbReference>
<dbReference type="NCBIfam" id="TIGR00649">
    <property type="entry name" value="MG423"/>
    <property type="match status" value="1"/>
</dbReference>
<dbReference type="InterPro" id="IPR036866">
    <property type="entry name" value="RibonucZ/Hydroxyglut_hydro"/>
</dbReference>
<evidence type="ECO:0000256" key="5">
    <source>
        <dbReference type="ARBA" id="ARBA00022722"/>
    </source>
</evidence>
<dbReference type="GO" id="GO:0006364">
    <property type="term" value="P:rRNA processing"/>
    <property type="evidence" value="ECO:0007669"/>
    <property type="project" value="UniProtKB-UniRule"/>
</dbReference>
<dbReference type="Gene3D" id="3.40.50.10710">
    <property type="entry name" value="Metallo-hydrolase/oxidoreductase"/>
    <property type="match status" value="1"/>
</dbReference>
<dbReference type="InterPro" id="IPR030854">
    <property type="entry name" value="RNase_J_bac"/>
</dbReference>
<evidence type="ECO:0000256" key="10">
    <source>
        <dbReference type="ARBA" id="ARBA00022839"/>
    </source>
</evidence>
<keyword evidence="4 12" id="KW-0698">rRNA processing</keyword>
<dbReference type="InterPro" id="IPR042173">
    <property type="entry name" value="RNase_J_2"/>
</dbReference>
<comment type="function">
    <text evidence="12">An RNase that has 5'-3' exonuclease and possibly endonuclease activity. Involved in maturation of rRNA and in some organisms also mRNA maturation and/or decay.</text>
</comment>
<dbReference type="GO" id="GO:0005737">
    <property type="term" value="C:cytoplasm"/>
    <property type="evidence" value="ECO:0007669"/>
    <property type="project" value="UniProtKB-SubCell"/>
</dbReference>
<evidence type="ECO:0000256" key="12">
    <source>
        <dbReference type="HAMAP-Rule" id="MF_01491"/>
    </source>
</evidence>
<evidence type="ECO:0000256" key="8">
    <source>
        <dbReference type="ARBA" id="ARBA00022801"/>
    </source>
</evidence>
<dbReference type="Pfam" id="PF22505">
    <property type="entry name" value="RNase_J_b_CASP"/>
    <property type="match status" value="1"/>
</dbReference>
<evidence type="ECO:0000313" key="14">
    <source>
        <dbReference type="EMBL" id="HIZ70561.1"/>
    </source>
</evidence>
<evidence type="ECO:0000256" key="2">
    <source>
        <dbReference type="ARBA" id="ARBA00004496"/>
    </source>
</evidence>
<dbReference type="AlphaFoldDB" id="A0A9D2G1G4"/>
<dbReference type="GO" id="GO:0004521">
    <property type="term" value="F:RNA endonuclease activity"/>
    <property type="evidence" value="ECO:0007669"/>
    <property type="project" value="UniProtKB-UniRule"/>
</dbReference>
<evidence type="ECO:0000256" key="6">
    <source>
        <dbReference type="ARBA" id="ARBA00022723"/>
    </source>
</evidence>
<keyword evidence="7 12" id="KW-0255">Endonuclease</keyword>
<comment type="caution">
    <text evidence="12">Lacks conserved residue(s) required for the propagation of feature annotation.</text>
</comment>
<dbReference type="InterPro" id="IPR004613">
    <property type="entry name" value="RNase_J"/>
</dbReference>
<name>A0A9D2G1G4_9LACT</name>